<dbReference type="InterPro" id="IPR035669">
    <property type="entry name" value="SGNH_plant_lipase-like"/>
</dbReference>
<dbReference type="Gene3D" id="3.40.50.1110">
    <property type="entry name" value="SGNH hydrolase"/>
    <property type="match status" value="1"/>
</dbReference>
<dbReference type="OrthoDB" id="1600564at2759"/>
<comment type="similarity">
    <text evidence="1">Belongs to the 'GDSL' lipolytic enzyme family.</text>
</comment>
<evidence type="ECO:0000256" key="3">
    <source>
        <dbReference type="ARBA" id="ARBA00022801"/>
    </source>
</evidence>
<sequence>MASSQTSLLIFSFLLILTTLSLLVLPSSATFNSCSPNSIYQLGDSISDTGNLIRESKSAPASAFAHLPYGISFFRQPTGRCSNGLLMIDYLALSLHLPLLNPYLAKHANFTHGVNFAVAGSTALNSSFLAENHINSPVTNSSLSVQLSWLKSYLKSTCHTEKECKEKLKRSFFFMGEIGGNDYNYAFLQGKPMDELQKSLVPHVVQSIHTAIMEVINLGAARVVVPGNFPIGCFPMYLTAFQTNDTAAYDEFKCLKSLNSFAMFHNDHLQRALHQLRKKYPKVDIVYANYYNAFKWVFDKAPLLGFDKACLLKSCCGSGGKYNFDLRQACGVPEATVCSIPDTHISWDGIHLTEKTYMHMASWIIRDLTPKIKCLF</sequence>
<dbReference type="GO" id="GO:0016788">
    <property type="term" value="F:hydrolase activity, acting on ester bonds"/>
    <property type="evidence" value="ECO:0007669"/>
    <property type="project" value="InterPro"/>
</dbReference>
<feature type="chain" id="PRO_5040154405" description="GDSL esterase/lipase At5g03980-like" evidence="5">
    <location>
        <begin position="30"/>
        <end position="376"/>
    </location>
</feature>
<evidence type="ECO:0000256" key="5">
    <source>
        <dbReference type="SAM" id="SignalP"/>
    </source>
</evidence>
<accession>A0A9Q0H4X3</accession>
<dbReference type="AlphaFoldDB" id="A0A9Q0H4X3"/>
<evidence type="ECO:0000313" key="7">
    <source>
        <dbReference type="Proteomes" id="UP001141806"/>
    </source>
</evidence>
<evidence type="ECO:0000256" key="4">
    <source>
        <dbReference type="ARBA" id="ARBA00023180"/>
    </source>
</evidence>
<comment type="caution">
    <text evidence="6">The sequence shown here is derived from an EMBL/GenBank/DDBJ whole genome shotgun (WGS) entry which is preliminary data.</text>
</comment>
<evidence type="ECO:0000256" key="2">
    <source>
        <dbReference type="ARBA" id="ARBA00022729"/>
    </source>
</evidence>
<evidence type="ECO:0008006" key="8">
    <source>
        <dbReference type="Google" id="ProtNLM"/>
    </source>
</evidence>
<dbReference type="Pfam" id="PF00657">
    <property type="entry name" value="Lipase_GDSL"/>
    <property type="match status" value="1"/>
</dbReference>
<protein>
    <recommendedName>
        <fullName evidence="8">GDSL esterase/lipase At5g03980-like</fullName>
    </recommendedName>
</protein>
<organism evidence="6 7">
    <name type="scientific">Protea cynaroides</name>
    <dbReference type="NCBI Taxonomy" id="273540"/>
    <lineage>
        <taxon>Eukaryota</taxon>
        <taxon>Viridiplantae</taxon>
        <taxon>Streptophyta</taxon>
        <taxon>Embryophyta</taxon>
        <taxon>Tracheophyta</taxon>
        <taxon>Spermatophyta</taxon>
        <taxon>Magnoliopsida</taxon>
        <taxon>Proteales</taxon>
        <taxon>Proteaceae</taxon>
        <taxon>Protea</taxon>
    </lineage>
</organism>
<name>A0A9Q0H4X3_9MAGN</name>
<dbReference type="Proteomes" id="UP001141806">
    <property type="component" value="Unassembled WGS sequence"/>
</dbReference>
<evidence type="ECO:0000256" key="1">
    <source>
        <dbReference type="ARBA" id="ARBA00008668"/>
    </source>
</evidence>
<keyword evidence="7" id="KW-1185">Reference proteome</keyword>
<feature type="signal peptide" evidence="5">
    <location>
        <begin position="1"/>
        <end position="29"/>
    </location>
</feature>
<dbReference type="InterPro" id="IPR001087">
    <property type="entry name" value="GDSL"/>
</dbReference>
<dbReference type="InterPro" id="IPR036514">
    <property type="entry name" value="SGNH_hydro_sf"/>
</dbReference>
<dbReference type="PANTHER" id="PTHR22835:SF517">
    <property type="entry name" value="GDSL-LIKE LIPASE_ACYLHYDROLASE FAMILY PROTEIN, EXPRESSED"/>
    <property type="match status" value="1"/>
</dbReference>
<evidence type="ECO:0000313" key="6">
    <source>
        <dbReference type="EMBL" id="KAJ4959932.1"/>
    </source>
</evidence>
<keyword evidence="3" id="KW-0378">Hydrolase</keyword>
<keyword evidence="4" id="KW-0325">Glycoprotein</keyword>
<proteinExistence type="inferred from homology"/>
<dbReference type="SUPFAM" id="SSF52266">
    <property type="entry name" value="SGNH hydrolase"/>
    <property type="match status" value="1"/>
</dbReference>
<dbReference type="EMBL" id="JAMYWD010000009">
    <property type="protein sequence ID" value="KAJ4959932.1"/>
    <property type="molecule type" value="Genomic_DNA"/>
</dbReference>
<dbReference type="PANTHER" id="PTHR22835">
    <property type="entry name" value="ZINC FINGER FYVE DOMAIN CONTAINING PROTEIN"/>
    <property type="match status" value="1"/>
</dbReference>
<dbReference type="CDD" id="cd01837">
    <property type="entry name" value="SGNH_plant_lipase_like"/>
    <property type="match status" value="1"/>
</dbReference>
<reference evidence="6" key="1">
    <citation type="journal article" date="2023" name="Plant J.">
        <title>The genome of the king protea, Protea cynaroides.</title>
        <authorList>
            <person name="Chang J."/>
            <person name="Duong T.A."/>
            <person name="Schoeman C."/>
            <person name="Ma X."/>
            <person name="Roodt D."/>
            <person name="Barker N."/>
            <person name="Li Z."/>
            <person name="Van de Peer Y."/>
            <person name="Mizrachi E."/>
        </authorList>
    </citation>
    <scope>NUCLEOTIDE SEQUENCE</scope>
    <source>
        <tissue evidence="6">Young leaves</tissue>
    </source>
</reference>
<gene>
    <name evidence="6" type="ORF">NE237_019842</name>
</gene>
<keyword evidence="2 5" id="KW-0732">Signal</keyword>